<evidence type="ECO:0000256" key="5">
    <source>
        <dbReference type="ARBA" id="ARBA00023204"/>
    </source>
</evidence>
<keyword evidence="3 7" id="KW-0378">Hydrolase</keyword>
<evidence type="ECO:0000256" key="7">
    <source>
        <dbReference type="RuleBase" id="RU003991"/>
    </source>
</evidence>
<evidence type="ECO:0000313" key="10">
    <source>
        <dbReference type="Proteomes" id="UP000281975"/>
    </source>
</evidence>
<evidence type="ECO:0000256" key="4">
    <source>
        <dbReference type="ARBA" id="ARBA00022813"/>
    </source>
</evidence>
<keyword evidence="4 7" id="KW-0068">Autocatalytic cleavage</keyword>
<dbReference type="PRINTS" id="PR00726">
    <property type="entry name" value="LEXASERPTASE"/>
</dbReference>
<dbReference type="GO" id="GO:0003677">
    <property type="term" value="F:DNA binding"/>
    <property type="evidence" value="ECO:0007669"/>
    <property type="project" value="InterPro"/>
</dbReference>
<evidence type="ECO:0000313" key="9">
    <source>
        <dbReference type="EMBL" id="RKR03544.1"/>
    </source>
</evidence>
<comment type="similarity">
    <text evidence="1 7">Belongs to the peptidase S24 family.</text>
</comment>
<dbReference type="CDD" id="cd06529">
    <property type="entry name" value="S24_LexA-like"/>
    <property type="match status" value="1"/>
</dbReference>
<dbReference type="InterPro" id="IPR039418">
    <property type="entry name" value="LexA-like"/>
</dbReference>
<evidence type="ECO:0000259" key="8">
    <source>
        <dbReference type="Pfam" id="PF00717"/>
    </source>
</evidence>
<accession>A0A420WWR9</accession>
<keyword evidence="6" id="KW-0742">SOS response</keyword>
<dbReference type="SUPFAM" id="SSF51306">
    <property type="entry name" value="LexA/Signal peptidase"/>
    <property type="match status" value="1"/>
</dbReference>
<keyword evidence="2" id="KW-0227">DNA damage</keyword>
<dbReference type="InterPro" id="IPR050077">
    <property type="entry name" value="LexA_repressor"/>
</dbReference>
<dbReference type="PANTHER" id="PTHR33516">
    <property type="entry name" value="LEXA REPRESSOR"/>
    <property type="match status" value="1"/>
</dbReference>
<proteinExistence type="inferred from homology"/>
<comment type="caution">
    <text evidence="9">The sequence shown here is derived from an EMBL/GenBank/DDBJ whole genome shotgun (WGS) entry which is preliminary data.</text>
</comment>
<protein>
    <submittedName>
        <fullName evidence="9">SOS response UmuD protein</fullName>
    </submittedName>
</protein>
<dbReference type="Proteomes" id="UP000281975">
    <property type="component" value="Unassembled WGS sequence"/>
</dbReference>
<sequence>MQLSDRHAMAIDPPRREIPHAPFHVRAGLTGFPSPAQDYDGGSIDLNEQLIPHPTATFMFTARGDSMVRDDGAGICEGDRLLVDRSLDAGHGDVVIAVVDGELVVKELRTRHGRPALHSANPAYTPIPLLDRDVQIWGVVTSIVRTIRR</sequence>
<evidence type="ECO:0000256" key="2">
    <source>
        <dbReference type="ARBA" id="ARBA00022763"/>
    </source>
</evidence>
<evidence type="ECO:0000256" key="6">
    <source>
        <dbReference type="ARBA" id="ARBA00023236"/>
    </source>
</evidence>
<dbReference type="GO" id="GO:0009432">
    <property type="term" value="P:SOS response"/>
    <property type="evidence" value="ECO:0007669"/>
    <property type="project" value="UniProtKB-KW"/>
</dbReference>
<evidence type="ECO:0000256" key="3">
    <source>
        <dbReference type="ARBA" id="ARBA00022801"/>
    </source>
</evidence>
<dbReference type="EMBL" id="RBIN01000005">
    <property type="protein sequence ID" value="RKR03544.1"/>
    <property type="molecule type" value="Genomic_DNA"/>
</dbReference>
<dbReference type="Gene3D" id="2.10.109.10">
    <property type="entry name" value="Umud Fragment, subunit A"/>
    <property type="match status" value="1"/>
</dbReference>
<name>A0A420WWR9_9GAMM</name>
<dbReference type="GO" id="GO:0006355">
    <property type="term" value="P:regulation of DNA-templated transcription"/>
    <property type="evidence" value="ECO:0007669"/>
    <property type="project" value="InterPro"/>
</dbReference>
<dbReference type="GO" id="GO:0016787">
    <property type="term" value="F:hydrolase activity"/>
    <property type="evidence" value="ECO:0007669"/>
    <property type="project" value="UniProtKB-KW"/>
</dbReference>
<dbReference type="GO" id="GO:0006281">
    <property type="term" value="P:DNA repair"/>
    <property type="evidence" value="ECO:0007669"/>
    <property type="project" value="UniProtKB-KW"/>
</dbReference>
<dbReference type="NCBIfam" id="NF007621">
    <property type="entry name" value="PRK10276.1"/>
    <property type="match status" value="1"/>
</dbReference>
<dbReference type="InterPro" id="IPR015927">
    <property type="entry name" value="Peptidase_S24_S26A/B/C"/>
</dbReference>
<dbReference type="Pfam" id="PF00717">
    <property type="entry name" value="Peptidase_S24"/>
    <property type="match status" value="1"/>
</dbReference>
<organism evidence="9 10">
    <name type="scientific">Kushneria sinocarnis</name>
    <dbReference type="NCBI Taxonomy" id="595502"/>
    <lineage>
        <taxon>Bacteria</taxon>
        <taxon>Pseudomonadati</taxon>
        <taxon>Pseudomonadota</taxon>
        <taxon>Gammaproteobacteria</taxon>
        <taxon>Oceanospirillales</taxon>
        <taxon>Halomonadaceae</taxon>
        <taxon>Kushneria</taxon>
    </lineage>
</organism>
<feature type="domain" description="Peptidase S24/S26A/S26B/S26C" evidence="8">
    <location>
        <begin position="30"/>
        <end position="140"/>
    </location>
</feature>
<keyword evidence="5" id="KW-0234">DNA repair</keyword>
<dbReference type="PANTHER" id="PTHR33516:SF2">
    <property type="entry name" value="LEXA REPRESSOR-RELATED"/>
    <property type="match status" value="1"/>
</dbReference>
<dbReference type="RefSeq" id="WP_121173007.1">
    <property type="nucleotide sequence ID" value="NZ_RBIN01000005.1"/>
</dbReference>
<keyword evidence="10" id="KW-1185">Reference proteome</keyword>
<dbReference type="InterPro" id="IPR006197">
    <property type="entry name" value="Peptidase_S24_LexA"/>
</dbReference>
<dbReference type="InterPro" id="IPR036286">
    <property type="entry name" value="LexA/Signal_pep-like_sf"/>
</dbReference>
<dbReference type="AlphaFoldDB" id="A0A420WWR9"/>
<dbReference type="OrthoDB" id="9787787at2"/>
<evidence type="ECO:0000256" key="1">
    <source>
        <dbReference type="ARBA" id="ARBA00007484"/>
    </source>
</evidence>
<gene>
    <name evidence="9" type="ORF">C7446_2069</name>
</gene>
<reference evidence="9 10" key="1">
    <citation type="submission" date="2018-10" db="EMBL/GenBank/DDBJ databases">
        <title>Genomic Encyclopedia of Type Strains, Phase IV (KMG-IV): sequencing the most valuable type-strain genomes for metagenomic binning, comparative biology and taxonomic classification.</title>
        <authorList>
            <person name="Goeker M."/>
        </authorList>
    </citation>
    <scope>NUCLEOTIDE SEQUENCE [LARGE SCALE GENOMIC DNA]</scope>
    <source>
        <strain evidence="9 10">DSM 23229</strain>
    </source>
</reference>